<sequence length="405" mass="43729">MDSTPDNPPPRPASAPPAREAAYVPEIDALRGLAMTAVVAFHAGILPFGWMGVWVFYVISGFAVTTSWLSQRPAATPYLAWRDFTLRRARRIWPVYFAYLAVATVWLIATGHTVALADLPWLATFSFNMRMILTEYSDATGWTGFSHLWTLSIEQQFYLVLPLIMLLGTRRAIVAALVALMLVAPLIRLGAAALALDAGWGPGRAAFAAYAFAPGHFDAFAAGAIIALFRDAIRLRPWIAERVLLLAAAAATLHVGAFLAIGLARSGPGIEALRNIVSGIMFGEGREATAYYIPTTAAAAVILAILTGRRWALLPCRSATLQAIGRVSYGGYLFHLPVMMMLHSPALGLPLRGTGGRILLFLLAMAIVVPLAWASHRWFETRFLKPRPKASGGLPIEGLRSATPG</sequence>
<proteinExistence type="predicted"/>
<reference evidence="3" key="1">
    <citation type="submission" date="2020-01" db="EMBL/GenBank/DDBJ databases">
        <authorList>
            <person name="Rat A."/>
        </authorList>
    </citation>
    <scope>NUCLEOTIDE SEQUENCE</scope>
    <source>
        <strain evidence="3">LMG 31228</strain>
    </source>
</reference>
<keyword evidence="4" id="KW-1185">Reference proteome</keyword>
<feature type="transmembrane region" description="Helical" evidence="1">
    <location>
        <begin position="329"/>
        <end position="346"/>
    </location>
</feature>
<feature type="transmembrane region" description="Helical" evidence="1">
    <location>
        <begin position="291"/>
        <end position="308"/>
    </location>
</feature>
<dbReference type="PANTHER" id="PTHR23028:SF53">
    <property type="entry name" value="ACYL_TRANSF_3 DOMAIN-CONTAINING PROTEIN"/>
    <property type="match status" value="1"/>
</dbReference>
<evidence type="ECO:0000259" key="2">
    <source>
        <dbReference type="Pfam" id="PF01757"/>
    </source>
</evidence>
<dbReference type="GO" id="GO:0016747">
    <property type="term" value="F:acyltransferase activity, transferring groups other than amino-acyl groups"/>
    <property type="evidence" value="ECO:0007669"/>
    <property type="project" value="InterPro"/>
</dbReference>
<keyword evidence="1" id="KW-1133">Transmembrane helix</keyword>
<comment type="caution">
    <text evidence="3">The sequence shown here is derived from an EMBL/GenBank/DDBJ whole genome shotgun (WGS) entry which is preliminary data.</text>
</comment>
<accession>A0A9X9XFI5</accession>
<dbReference type="InterPro" id="IPR050879">
    <property type="entry name" value="Acyltransferase_3"/>
</dbReference>
<dbReference type="PANTHER" id="PTHR23028">
    <property type="entry name" value="ACETYLTRANSFERASE"/>
    <property type="match status" value="1"/>
</dbReference>
<keyword evidence="3" id="KW-0012">Acyltransferase</keyword>
<dbReference type="InterPro" id="IPR002656">
    <property type="entry name" value="Acyl_transf_3_dom"/>
</dbReference>
<feature type="transmembrane region" description="Helical" evidence="1">
    <location>
        <begin position="142"/>
        <end position="161"/>
    </location>
</feature>
<feature type="transmembrane region" description="Helical" evidence="1">
    <location>
        <begin position="358"/>
        <end position="379"/>
    </location>
</feature>
<feature type="transmembrane region" description="Helical" evidence="1">
    <location>
        <begin position="173"/>
        <end position="195"/>
    </location>
</feature>
<feature type="transmembrane region" description="Helical" evidence="1">
    <location>
        <begin position="39"/>
        <end position="64"/>
    </location>
</feature>
<evidence type="ECO:0000256" key="1">
    <source>
        <dbReference type="SAM" id="Phobius"/>
    </source>
</evidence>
<reference evidence="3" key="2">
    <citation type="journal article" date="2021" name="Syst. Appl. Microbiol.">
        <title>Roseomonas hellenica sp. nov., isolated from roots of wild-growing Alkanna tinctoria.</title>
        <authorList>
            <person name="Rat A."/>
            <person name="Naranjo H.D."/>
            <person name="Lebbe L."/>
            <person name="Cnockaert M."/>
            <person name="Krigas N."/>
            <person name="Grigoriadou K."/>
            <person name="Maloupa E."/>
            <person name="Willems A."/>
        </authorList>
    </citation>
    <scope>NUCLEOTIDE SEQUENCE</scope>
    <source>
        <strain evidence="3">LMG 31228</strain>
    </source>
</reference>
<gene>
    <name evidence="3" type="ORF">GXW74_18410</name>
</gene>
<dbReference type="GO" id="GO:0016020">
    <property type="term" value="C:membrane"/>
    <property type="evidence" value="ECO:0007669"/>
    <property type="project" value="TreeGrafter"/>
</dbReference>
<feature type="transmembrane region" description="Helical" evidence="1">
    <location>
        <begin position="96"/>
        <end position="122"/>
    </location>
</feature>
<dbReference type="RefSeq" id="WP_211848003.1">
    <property type="nucleotide sequence ID" value="NZ_JAAEDL010000019.1"/>
</dbReference>
<keyword evidence="1" id="KW-0472">Membrane</keyword>
<protein>
    <submittedName>
        <fullName evidence="3">Acyltransferase</fullName>
    </submittedName>
</protein>
<keyword evidence="1" id="KW-0812">Transmembrane</keyword>
<dbReference type="Pfam" id="PF01757">
    <property type="entry name" value="Acyl_transf_3"/>
    <property type="match status" value="1"/>
</dbReference>
<feature type="domain" description="Acyltransferase 3" evidence="2">
    <location>
        <begin position="25"/>
        <end position="375"/>
    </location>
</feature>
<dbReference type="GO" id="GO:0000271">
    <property type="term" value="P:polysaccharide biosynthetic process"/>
    <property type="evidence" value="ECO:0007669"/>
    <property type="project" value="TreeGrafter"/>
</dbReference>
<feature type="transmembrane region" description="Helical" evidence="1">
    <location>
        <begin position="243"/>
        <end position="264"/>
    </location>
</feature>
<name>A0A9X9XFI5_9PROT</name>
<feature type="transmembrane region" description="Helical" evidence="1">
    <location>
        <begin position="207"/>
        <end position="231"/>
    </location>
</feature>
<keyword evidence="3" id="KW-0808">Transferase</keyword>
<evidence type="ECO:0000313" key="4">
    <source>
        <dbReference type="Proteomes" id="UP001138709"/>
    </source>
</evidence>
<dbReference type="EMBL" id="JAAEDL010000019">
    <property type="protein sequence ID" value="MBR0682471.1"/>
    <property type="molecule type" value="Genomic_DNA"/>
</dbReference>
<dbReference type="AlphaFoldDB" id="A0A9X9XFI5"/>
<evidence type="ECO:0000313" key="3">
    <source>
        <dbReference type="EMBL" id="MBR0682471.1"/>
    </source>
</evidence>
<organism evidence="3 4">
    <name type="scientific">Neoroseomonas eburnea</name>
    <dbReference type="NCBI Taxonomy" id="1346889"/>
    <lineage>
        <taxon>Bacteria</taxon>
        <taxon>Pseudomonadati</taxon>
        <taxon>Pseudomonadota</taxon>
        <taxon>Alphaproteobacteria</taxon>
        <taxon>Acetobacterales</taxon>
        <taxon>Acetobacteraceae</taxon>
        <taxon>Neoroseomonas</taxon>
    </lineage>
</organism>
<dbReference type="Proteomes" id="UP001138709">
    <property type="component" value="Unassembled WGS sequence"/>
</dbReference>